<comment type="similarity">
    <text evidence="1 11">Belongs to the class-I aminoacyl-tRNA synthetase family.</text>
</comment>
<dbReference type="GO" id="GO:0032543">
    <property type="term" value="P:mitochondrial translation"/>
    <property type="evidence" value="ECO:0007669"/>
    <property type="project" value="TreeGrafter"/>
</dbReference>
<dbReference type="PANTHER" id="PTHR11956:SF11">
    <property type="entry name" value="ARGININE--TRNA LIGASE, MITOCHONDRIAL-RELATED"/>
    <property type="match status" value="1"/>
</dbReference>
<evidence type="ECO:0000313" key="13">
    <source>
        <dbReference type="Ensembl" id="ENSSRHP00000063767.1"/>
    </source>
</evidence>
<dbReference type="InterPro" id="IPR014729">
    <property type="entry name" value="Rossmann-like_a/b/a_fold"/>
</dbReference>
<sequence length="523" mass="58447">MACFFRRRVALQLAEVCGLSEDVFIPLISAVRVSKKQSAADLCVSVNSLLQNGAVAAGGDLQSKTQALVSQRDAVVEEVSAGRGVILFRLNKLILAQKLLEQLHSEPDVFGVKSELLHHLQGGRTLVEFRCVQSCERHRGLQGEPSASHRFKPRIFRSPVKTEQTTAMFGRLSFNLAALGLACTQICLFCRCGLQVYVQVNREAERDESVRSAAAEFFRRLEQSEDQALALWRQFREITVDQYKRIYQRLGIHFDHYSGEAFHHHQTQSVLDELMSQGLLKTTEKGTAVVDLSGAGDMSSYATLVRSDGTSLYITRDVAAALDRKQRFGFDEMIYVTDKSQTVHFQQLFHILQTMGHQWAERCVHVAFGLVQGMSTRRGEVVFLEDVLEEARSRMLNNMRQSSTSKELEDPEQTAERVGISALIIQVGDARLSCCDLLTCDTRVLMVCRYDEVLLQSANELQPRHLVIFLMTLSHLAASAHRELPVKGSSAAVAQARLCLFSAIRSVLANGMRILGITPVEKM</sequence>
<evidence type="ECO:0000256" key="11">
    <source>
        <dbReference type="RuleBase" id="RU363038"/>
    </source>
</evidence>
<keyword evidence="4 11" id="KW-0547">Nucleotide-binding</keyword>
<dbReference type="Proteomes" id="UP000472270">
    <property type="component" value="Unassembled WGS sequence"/>
</dbReference>
<comment type="catalytic activity">
    <reaction evidence="9">
        <text>tRNA(Arg) + L-arginine + ATP = L-arginyl-tRNA(Arg) + AMP + diphosphate</text>
        <dbReference type="Rhea" id="RHEA:20301"/>
        <dbReference type="Rhea" id="RHEA-COMP:9658"/>
        <dbReference type="Rhea" id="RHEA-COMP:9673"/>
        <dbReference type="ChEBI" id="CHEBI:30616"/>
        <dbReference type="ChEBI" id="CHEBI:32682"/>
        <dbReference type="ChEBI" id="CHEBI:33019"/>
        <dbReference type="ChEBI" id="CHEBI:78442"/>
        <dbReference type="ChEBI" id="CHEBI:78513"/>
        <dbReference type="ChEBI" id="CHEBI:456215"/>
        <dbReference type="EC" id="6.1.1.19"/>
    </reaction>
</comment>
<evidence type="ECO:0000256" key="8">
    <source>
        <dbReference type="ARBA" id="ARBA00039495"/>
    </source>
</evidence>
<dbReference type="Gene3D" id="3.30.1360.70">
    <property type="entry name" value="Arginyl tRNA synthetase N-terminal domain"/>
    <property type="match status" value="1"/>
</dbReference>
<feature type="domain" description="DALR anticodon binding" evidence="12">
    <location>
        <begin position="425"/>
        <end position="523"/>
    </location>
</feature>
<dbReference type="SUPFAM" id="SSF47323">
    <property type="entry name" value="Anticodon-binding domain of a subclass of class I aminoacyl-tRNA synthetases"/>
    <property type="match status" value="1"/>
</dbReference>
<dbReference type="SUPFAM" id="SSF52374">
    <property type="entry name" value="Nucleotidylyl transferase"/>
    <property type="match status" value="1"/>
</dbReference>
<evidence type="ECO:0000256" key="4">
    <source>
        <dbReference type="ARBA" id="ARBA00022741"/>
    </source>
</evidence>
<keyword evidence="3 11" id="KW-0436">Ligase</keyword>
<evidence type="ECO:0000256" key="3">
    <source>
        <dbReference type="ARBA" id="ARBA00022598"/>
    </source>
</evidence>
<dbReference type="InterPro" id="IPR036695">
    <property type="entry name" value="Arg-tRNA-synth_N_sf"/>
</dbReference>
<keyword evidence="5 11" id="KW-0067">ATP-binding</keyword>
<dbReference type="Ensembl" id="ENSSRHT00000065532.1">
    <property type="protein sequence ID" value="ENSSRHP00000063767.1"/>
    <property type="gene ID" value="ENSSRHG00000031766.1"/>
</dbReference>
<accession>A0A673KLM4</accession>
<evidence type="ECO:0000256" key="9">
    <source>
        <dbReference type="ARBA" id="ARBA00049339"/>
    </source>
</evidence>
<evidence type="ECO:0000259" key="12">
    <source>
        <dbReference type="SMART" id="SM00836"/>
    </source>
</evidence>
<name>A0A673KLM4_9TELE</name>
<dbReference type="SMART" id="SM00836">
    <property type="entry name" value="DALR_1"/>
    <property type="match status" value="1"/>
</dbReference>
<dbReference type="InterPro" id="IPR008909">
    <property type="entry name" value="DALR_anticod-bd"/>
</dbReference>
<dbReference type="Pfam" id="PF00750">
    <property type="entry name" value="tRNA-synt_1d"/>
    <property type="match status" value="1"/>
</dbReference>
<dbReference type="FunFam" id="1.10.730.10:FF:000006">
    <property type="entry name" value="Arginyl-tRNA synthetase 2, mitochondrial"/>
    <property type="match status" value="1"/>
</dbReference>
<dbReference type="GO" id="GO:0005524">
    <property type="term" value="F:ATP binding"/>
    <property type="evidence" value="ECO:0007669"/>
    <property type="project" value="UniProtKB-KW"/>
</dbReference>
<evidence type="ECO:0000256" key="2">
    <source>
        <dbReference type="ARBA" id="ARBA00012837"/>
    </source>
</evidence>
<keyword evidence="14" id="KW-1185">Reference proteome</keyword>
<organism evidence="13 14">
    <name type="scientific">Sinocyclocheilus rhinocerous</name>
    <dbReference type="NCBI Taxonomy" id="307959"/>
    <lineage>
        <taxon>Eukaryota</taxon>
        <taxon>Metazoa</taxon>
        <taxon>Chordata</taxon>
        <taxon>Craniata</taxon>
        <taxon>Vertebrata</taxon>
        <taxon>Euteleostomi</taxon>
        <taxon>Actinopterygii</taxon>
        <taxon>Neopterygii</taxon>
        <taxon>Teleostei</taxon>
        <taxon>Ostariophysi</taxon>
        <taxon>Cypriniformes</taxon>
        <taxon>Cyprinidae</taxon>
        <taxon>Cyprininae</taxon>
        <taxon>Sinocyclocheilus</taxon>
    </lineage>
</organism>
<dbReference type="Pfam" id="PF05746">
    <property type="entry name" value="DALR_1"/>
    <property type="match status" value="1"/>
</dbReference>
<dbReference type="Gene3D" id="3.40.50.620">
    <property type="entry name" value="HUPs"/>
    <property type="match status" value="1"/>
</dbReference>
<evidence type="ECO:0000256" key="6">
    <source>
        <dbReference type="ARBA" id="ARBA00022917"/>
    </source>
</evidence>
<keyword evidence="7 11" id="KW-0030">Aminoacyl-tRNA synthetase</keyword>
<dbReference type="InterPro" id="IPR009080">
    <property type="entry name" value="tRNAsynth_Ia_anticodon-bd"/>
</dbReference>
<evidence type="ECO:0000256" key="10">
    <source>
        <dbReference type="ARBA" id="ARBA00049595"/>
    </source>
</evidence>
<dbReference type="PANTHER" id="PTHR11956">
    <property type="entry name" value="ARGINYL-TRNA SYNTHETASE"/>
    <property type="match status" value="1"/>
</dbReference>
<protein>
    <recommendedName>
        <fullName evidence="8">Probable arginine--tRNA ligase, mitochondrial</fullName>
        <ecNumber evidence="2">6.1.1.19</ecNumber>
    </recommendedName>
</protein>
<evidence type="ECO:0000256" key="7">
    <source>
        <dbReference type="ARBA" id="ARBA00023146"/>
    </source>
</evidence>
<dbReference type="GO" id="GO:0005739">
    <property type="term" value="C:mitochondrion"/>
    <property type="evidence" value="ECO:0007669"/>
    <property type="project" value="TreeGrafter"/>
</dbReference>
<reference evidence="13" key="2">
    <citation type="submission" date="2025-09" db="UniProtKB">
        <authorList>
            <consortium name="Ensembl"/>
        </authorList>
    </citation>
    <scope>IDENTIFICATION</scope>
</reference>
<dbReference type="GO" id="GO:0004814">
    <property type="term" value="F:arginine-tRNA ligase activity"/>
    <property type="evidence" value="ECO:0007669"/>
    <property type="project" value="UniProtKB-EC"/>
</dbReference>
<dbReference type="InterPro" id="IPR001278">
    <property type="entry name" value="Arg-tRNA-ligase"/>
</dbReference>
<evidence type="ECO:0000256" key="1">
    <source>
        <dbReference type="ARBA" id="ARBA00005594"/>
    </source>
</evidence>
<dbReference type="InterPro" id="IPR035684">
    <property type="entry name" value="ArgRS_core"/>
</dbReference>
<dbReference type="AlphaFoldDB" id="A0A673KLM4"/>
<proteinExistence type="inferred from homology"/>
<dbReference type="EC" id="6.1.1.19" evidence="2"/>
<keyword evidence="6 11" id="KW-0648">Protein biosynthesis</keyword>
<evidence type="ECO:0000256" key="5">
    <source>
        <dbReference type="ARBA" id="ARBA00022840"/>
    </source>
</evidence>
<evidence type="ECO:0000313" key="14">
    <source>
        <dbReference type="Proteomes" id="UP000472270"/>
    </source>
</evidence>
<comment type="function">
    <text evidence="10">Catalyzes the attachment of arginine to tRNA(Arg) in a two-step reaction: arginine is first activated by ATP to form Arg-AMP and then transferred to the acceptor end of tRNA(Arg).</text>
</comment>
<reference evidence="13" key="1">
    <citation type="submission" date="2025-08" db="UniProtKB">
        <authorList>
            <consortium name="Ensembl"/>
        </authorList>
    </citation>
    <scope>IDENTIFICATION</scope>
</reference>
<dbReference type="GO" id="GO:0006420">
    <property type="term" value="P:arginyl-tRNA aminoacylation"/>
    <property type="evidence" value="ECO:0007669"/>
    <property type="project" value="InterPro"/>
</dbReference>
<dbReference type="Gene3D" id="1.10.730.10">
    <property type="entry name" value="Isoleucyl-tRNA Synthetase, Domain 1"/>
    <property type="match status" value="1"/>
</dbReference>